<keyword evidence="5 6" id="KW-0819">tRNA processing</keyword>
<comment type="catalytic activity">
    <reaction evidence="6">
        <text>adenosine(37) in tRNA1(Val) + S-adenosyl-L-methionine = N(6)-methyladenosine(37) in tRNA1(Val) + S-adenosyl-L-homocysteine + H(+)</text>
        <dbReference type="Rhea" id="RHEA:43160"/>
        <dbReference type="Rhea" id="RHEA-COMP:10369"/>
        <dbReference type="Rhea" id="RHEA-COMP:10370"/>
        <dbReference type="ChEBI" id="CHEBI:15378"/>
        <dbReference type="ChEBI" id="CHEBI:57856"/>
        <dbReference type="ChEBI" id="CHEBI:59789"/>
        <dbReference type="ChEBI" id="CHEBI:74411"/>
        <dbReference type="ChEBI" id="CHEBI:74449"/>
        <dbReference type="EC" id="2.1.1.223"/>
    </reaction>
</comment>
<dbReference type="PANTHER" id="PTHR47739">
    <property type="entry name" value="TRNA1(VAL) (ADENINE(37)-N6)-METHYLTRANSFERASE"/>
    <property type="match status" value="1"/>
</dbReference>
<dbReference type="HAMAP" id="MF_01872">
    <property type="entry name" value="tRNA_methyltr_YfiC"/>
    <property type="match status" value="1"/>
</dbReference>
<evidence type="ECO:0000256" key="3">
    <source>
        <dbReference type="ARBA" id="ARBA00022679"/>
    </source>
</evidence>
<dbReference type="Proteomes" id="UP000038083">
    <property type="component" value="Unassembled WGS sequence"/>
</dbReference>
<feature type="domain" description="Methyltransferase small" evidence="7">
    <location>
        <begin position="35"/>
        <end position="120"/>
    </location>
</feature>
<dbReference type="Gene3D" id="3.40.50.150">
    <property type="entry name" value="Vaccinia Virus protein VP39"/>
    <property type="match status" value="1"/>
</dbReference>
<keyword evidence="1 6" id="KW-0963">Cytoplasm</keyword>
<keyword evidence="3 6" id="KW-0808">Transferase</keyword>
<evidence type="ECO:0000313" key="9">
    <source>
        <dbReference type="Proteomes" id="UP000038083"/>
    </source>
</evidence>
<protein>
    <recommendedName>
        <fullName evidence="6">tRNA1(Val) (adenine(37)-N6)-methyltransferase</fullName>
        <ecNumber evidence="6">2.1.1.223</ecNumber>
    </recommendedName>
    <alternativeName>
        <fullName evidence="6">tRNA m6A37 methyltransferase</fullName>
    </alternativeName>
</protein>
<accession>A0A0B7H9M5</accession>
<gene>
    <name evidence="8" type="ORF">CCYN74_100114</name>
</gene>
<keyword evidence="4 6" id="KW-0949">S-adenosyl-L-methionine</keyword>
<dbReference type="PANTHER" id="PTHR47739:SF1">
    <property type="entry name" value="TRNA1(VAL) (ADENINE(37)-N6)-METHYLTRANSFERASE"/>
    <property type="match status" value="1"/>
</dbReference>
<evidence type="ECO:0000256" key="6">
    <source>
        <dbReference type="HAMAP-Rule" id="MF_01872"/>
    </source>
</evidence>
<comment type="similarity">
    <text evidence="6">Belongs to the methyltransferase superfamily. tRNA (adenine-N(6)-)-methyltransferase family.</text>
</comment>
<evidence type="ECO:0000256" key="4">
    <source>
        <dbReference type="ARBA" id="ARBA00022691"/>
    </source>
</evidence>
<evidence type="ECO:0000313" key="8">
    <source>
        <dbReference type="EMBL" id="CEN34293.1"/>
    </source>
</evidence>
<organism evidence="8 9">
    <name type="scientific">Capnocytophaga cynodegmi</name>
    <dbReference type="NCBI Taxonomy" id="28189"/>
    <lineage>
        <taxon>Bacteria</taxon>
        <taxon>Pseudomonadati</taxon>
        <taxon>Bacteroidota</taxon>
        <taxon>Flavobacteriia</taxon>
        <taxon>Flavobacteriales</taxon>
        <taxon>Flavobacteriaceae</taxon>
        <taxon>Capnocytophaga</taxon>
    </lineage>
</organism>
<dbReference type="CDD" id="cd02440">
    <property type="entry name" value="AdoMet_MTases"/>
    <property type="match status" value="1"/>
</dbReference>
<proteinExistence type="inferred from homology"/>
<dbReference type="InterPro" id="IPR022882">
    <property type="entry name" value="tRNA_adenine-N6_MeTrfase"/>
</dbReference>
<evidence type="ECO:0000256" key="1">
    <source>
        <dbReference type="ARBA" id="ARBA00022490"/>
    </source>
</evidence>
<dbReference type="InterPro" id="IPR007848">
    <property type="entry name" value="Small_mtfrase_dom"/>
</dbReference>
<dbReference type="EMBL" id="CDOG01000002">
    <property type="protein sequence ID" value="CEN34293.1"/>
    <property type="molecule type" value="Genomic_DNA"/>
</dbReference>
<dbReference type="GO" id="GO:0003676">
    <property type="term" value="F:nucleic acid binding"/>
    <property type="evidence" value="ECO:0007669"/>
    <property type="project" value="InterPro"/>
</dbReference>
<dbReference type="InterPro" id="IPR029063">
    <property type="entry name" value="SAM-dependent_MTases_sf"/>
</dbReference>
<evidence type="ECO:0000256" key="5">
    <source>
        <dbReference type="ARBA" id="ARBA00022694"/>
    </source>
</evidence>
<dbReference type="InterPro" id="IPR050210">
    <property type="entry name" value="tRNA_Adenine-N(6)_MTase"/>
</dbReference>
<dbReference type="OrthoDB" id="5383291at2"/>
<sequence length="236" mass="26770">MNFRFKQFSVSQAQSAMKIGTDNVLLGAWTPVDNFPQSVLDIGAGTGILALMLAQRTNAQTIDAVEIDEEAYIECAENFENSPWADRLFCYFASFQEFVTEMEGEKYDIIISNPPFYTSEYQTECNSRNKARFENSLPFSTLIDGVASLLSDEGIFSVIIPFSEEEHFVRLASEKGLFARKITRVKGNANADLKRSLIAFDKKSEVCISDLLIIEKERNVYTEAYTELTKDFYLKM</sequence>
<reference evidence="8 9" key="1">
    <citation type="submission" date="2015-01" db="EMBL/GenBank/DDBJ databases">
        <authorList>
            <person name="MANFREDI Pablo"/>
        </authorList>
    </citation>
    <scope>NUCLEOTIDE SEQUENCE [LARGE SCALE GENOMIC DNA]</scope>
    <source>
        <strain evidence="8 9">Ccy74</strain>
    </source>
</reference>
<dbReference type="Pfam" id="PF05175">
    <property type="entry name" value="MTS"/>
    <property type="match status" value="1"/>
</dbReference>
<name>A0A0B7H9M5_9FLAO</name>
<dbReference type="GO" id="GO:0005737">
    <property type="term" value="C:cytoplasm"/>
    <property type="evidence" value="ECO:0007669"/>
    <property type="project" value="UniProtKB-SubCell"/>
</dbReference>
<comment type="subcellular location">
    <subcellularLocation>
        <location evidence="6">Cytoplasm</location>
    </subcellularLocation>
</comment>
<evidence type="ECO:0000259" key="7">
    <source>
        <dbReference type="Pfam" id="PF05175"/>
    </source>
</evidence>
<dbReference type="AlphaFoldDB" id="A0A0B7H9M5"/>
<dbReference type="GO" id="GO:0016430">
    <property type="term" value="F:tRNA (adenine-N6)-methyltransferase activity"/>
    <property type="evidence" value="ECO:0007669"/>
    <property type="project" value="UniProtKB-UniRule"/>
</dbReference>
<comment type="function">
    <text evidence="6">Specifically methylates the adenine in position 37 of tRNA(1)(Val) (anticodon cmo5UAC).</text>
</comment>
<evidence type="ECO:0000256" key="2">
    <source>
        <dbReference type="ARBA" id="ARBA00022603"/>
    </source>
</evidence>
<dbReference type="EC" id="2.1.1.223" evidence="6"/>
<dbReference type="GO" id="GO:0032259">
    <property type="term" value="P:methylation"/>
    <property type="evidence" value="ECO:0007669"/>
    <property type="project" value="UniProtKB-KW"/>
</dbReference>
<dbReference type="RefSeq" id="WP_018279639.1">
    <property type="nucleotide sequence ID" value="NZ_CDOF01000025.1"/>
</dbReference>
<dbReference type="SUPFAM" id="SSF53335">
    <property type="entry name" value="S-adenosyl-L-methionine-dependent methyltransferases"/>
    <property type="match status" value="1"/>
</dbReference>
<keyword evidence="2 6" id="KW-0489">Methyltransferase</keyword>
<dbReference type="InterPro" id="IPR002052">
    <property type="entry name" value="DNA_methylase_N6_adenine_CS"/>
</dbReference>
<dbReference type="GO" id="GO:0008033">
    <property type="term" value="P:tRNA processing"/>
    <property type="evidence" value="ECO:0007669"/>
    <property type="project" value="UniProtKB-UniRule"/>
</dbReference>
<dbReference type="PROSITE" id="PS00092">
    <property type="entry name" value="N6_MTASE"/>
    <property type="match status" value="1"/>
</dbReference>